<evidence type="ECO:0000256" key="1">
    <source>
        <dbReference type="SAM" id="MobiDB-lite"/>
    </source>
</evidence>
<feature type="chain" id="PRO_5003784606" evidence="2">
    <location>
        <begin position="18"/>
        <end position="206"/>
    </location>
</feature>
<protein>
    <submittedName>
        <fullName evidence="3">Uncharacterized protein</fullName>
    </submittedName>
</protein>
<evidence type="ECO:0000313" key="3">
    <source>
        <dbReference type="EMBL" id="EJP67398.1"/>
    </source>
</evidence>
<keyword evidence="4" id="KW-1185">Reference proteome</keyword>
<keyword evidence="2" id="KW-0732">Signal</keyword>
<sequence>MHSLSLLLLGAVAGVNAMLGAEIEAVILPDNQFICADDCVHQGVFFGRTLAACPENETVVFLDKDGQPDTDPDTGSSLLCRGHPALSRPGYGQRERKADEVPQQCKLQPFTDPEEIGCMANKQSSGAPGQKLQWADVAKLVDQATGAAGQQGSQPQSQPQPQPSAGQKSREQCAKEGQEAFANCDQGFAECDRLGRTAIENCLFSQ</sequence>
<dbReference type="HOGENOM" id="CLU_096883_0_0_1"/>
<organism evidence="3 4">
    <name type="scientific">Beauveria bassiana (strain ARSEF 2860)</name>
    <name type="common">White muscardine disease fungus</name>
    <name type="synonym">Tritirachium shiotae</name>
    <dbReference type="NCBI Taxonomy" id="655819"/>
    <lineage>
        <taxon>Eukaryota</taxon>
        <taxon>Fungi</taxon>
        <taxon>Dikarya</taxon>
        <taxon>Ascomycota</taxon>
        <taxon>Pezizomycotina</taxon>
        <taxon>Sordariomycetes</taxon>
        <taxon>Hypocreomycetidae</taxon>
        <taxon>Hypocreales</taxon>
        <taxon>Cordycipitaceae</taxon>
        <taxon>Beauveria</taxon>
    </lineage>
</organism>
<feature type="compositionally biased region" description="Low complexity" evidence="1">
    <location>
        <begin position="144"/>
        <end position="167"/>
    </location>
</feature>
<evidence type="ECO:0000256" key="2">
    <source>
        <dbReference type="SAM" id="SignalP"/>
    </source>
</evidence>
<gene>
    <name evidence="3" type="ORF">BBA_03972</name>
</gene>
<dbReference type="OrthoDB" id="5149762at2759"/>
<reference evidence="3 4" key="1">
    <citation type="journal article" date="2012" name="Sci. Rep.">
        <title>Genomic perspectives on the evolution of fungal entomopathogenicity in Beauveria bassiana.</title>
        <authorList>
            <person name="Xiao G."/>
            <person name="Ying S.H."/>
            <person name="Zheng P."/>
            <person name="Wang Z.L."/>
            <person name="Zhang S."/>
            <person name="Xie X.Q."/>
            <person name="Shang Y."/>
            <person name="St Leger R.J."/>
            <person name="Zhao G.P."/>
            <person name="Wang C."/>
            <person name="Feng M.G."/>
        </authorList>
    </citation>
    <scope>NUCLEOTIDE SEQUENCE [LARGE SCALE GENOMIC DNA]</scope>
    <source>
        <strain evidence="3 4">ARSEF 2860</strain>
    </source>
</reference>
<dbReference type="EMBL" id="JH725157">
    <property type="protein sequence ID" value="EJP67398.1"/>
    <property type="molecule type" value="Genomic_DNA"/>
</dbReference>
<dbReference type="RefSeq" id="XP_008597291.1">
    <property type="nucleotide sequence ID" value="XM_008599069.1"/>
</dbReference>
<feature type="region of interest" description="Disordered" evidence="1">
    <location>
        <begin position="144"/>
        <end position="176"/>
    </location>
</feature>
<dbReference type="Proteomes" id="UP000002762">
    <property type="component" value="Unassembled WGS sequence"/>
</dbReference>
<dbReference type="AlphaFoldDB" id="J5JQV9"/>
<feature type="region of interest" description="Disordered" evidence="1">
    <location>
        <begin position="64"/>
        <end position="102"/>
    </location>
</feature>
<evidence type="ECO:0000313" key="4">
    <source>
        <dbReference type="Proteomes" id="UP000002762"/>
    </source>
</evidence>
<dbReference type="GeneID" id="19886984"/>
<accession>J5JQV9</accession>
<proteinExistence type="predicted"/>
<feature type="signal peptide" evidence="2">
    <location>
        <begin position="1"/>
        <end position="17"/>
    </location>
</feature>
<dbReference type="InParanoid" id="J5JQV9"/>
<name>J5JQV9_BEAB2</name>